<sequence>MRLFRILPLILLLGTVLPAQAEVYKCTDAEGRITYTNDRNVARGCKALDTDQTISTVPAPVRRPAAGPAASPAGTPSGFPRVSPADQRARDDSRRQVLEAELATEEGALTAAEQALAEQESVRMGDERNYQKVLDRLQPFKDKVELHKRNIEALRREISGLR</sequence>
<evidence type="ECO:0000256" key="1">
    <source>
        <dbReference type="SAM" id="Coils"/>
    </source>
</evidence>
<organism evidence="5 6">
    <name type="scientific">Thauera humireducens</name>
    <dbReference type="NCBI Taxonomy" id="1134435"/>
    <lineage>
        <taxon>Bacteria</taxon>
        <taxon>Pseudomonadati</taxon>
        <taxon>Pseudomonadota</taxon>
        <taxon>Betaproteobacteria</taxon>
        <taxon>Rhodocyclales</taxon>
        <taxon>Zoogloeaceae</taxon>
        <taxon>Thauera</taxon>
    </lineage>
</organism>
<dbReference type="RefSeq" id="WP_048706538.1">
    <property type="nucleotide sequence ID" value="NZ_CP014646.1"/>
</dbReference>
<dbReference type="STRING" id="1134435.AC731_012490"/>
<dbReference type="Pfam" id="PF13511">
    <property type="entry name" value="DUF4124"/>
    <property type="match status" value="1"/>
</dbReference>
<dbReference type="AlphaFoldDB" id="A0A127K6U4"/>
<keyword evidence="6" id="KW-1185">Reference proteome</keyword>
<evidence type="ECO:0000259" key="4">
    <source>
        <dbReference type="Pfam" id="PF13511"/>
    </source>
</evidence>
<dbReference type="InterPro" id="IPR025392">
    <property type="entry name" value="DUF4124"/>
</dbReference>
<gene>
    <name evidence="5" type="ORF">AC731_012490</name>
</gene>
<keyword evidence="1" id="KW-0175">Coiled coil</keyword>
<feature type="chain" id="PRO_5007797965" description="DUF4124 domain-containing protein" evidence="3">
    <location>
        <begin position="22"/>
        <end position="162"/>
    </location>
</feature>
<dbReference type="KEGG" id="thu:AC731_012490"/>
<name>A0A127K6U4_9RHOO</name>
<dbReference type="EMBL" id="CP014646">
    <property type="protein sequence ID" value="AMO37688.1"/>
    <property type="molecule type" value="Genomic_DNA"/>
</dbReference>
<evidence type="ECO:0000256" key="2">
    <source>
        <dbReference type="SAM" id="MobiDB-lite"/>
    </source>
</evidence>
<feature type="compositionally biased region" description="Low complexity" evidence="2">
    <location>
        <begin position="59"/>
        <end position="76"/>
    </location>
</feature>
<feature type="domain" description="DUF4124" evidence="4">
    <location>
        <begin position="11"/>
        <end position="66"/>
    </location>
</feature>
<feature type="region of interest" description="Disordered" evidence="2">
    <location>
        <begin position="59"/>
        <end position="95"/>
    </location>
</feature>
<feature type="signal peptide" evidence="3">
    <location>
        <begin position="1"/>
        <end position="21"/>
    </location>
</feature>
<reference evidence="6" key="1">
    <citation type="submission" date="2016-03" db="EMBL/GenBank/DDBJ databases">
        <authorList>
            <person name="Ma C."/>
            <person name="Zhou S."/>
            <person name="Yang G."/>
        </authorList>
    </citation>
    <scope>NUCLEOTIDE SEQUENCE [LARGE SCALE GENOMIC DNA]</scope>
    <source>
        <strain evidence="6">SgZ-1</strain>
    </source>
</reference>
<feature type="coiled-coil region" evidence="1">
    <location>
        <begin position="95"/>
        <end position="157"/>
    </location>
</feature>
<accession>A0A127K6U4</accession>
<evidence type="ECO:0000313" key="5">
    <source>
        <dbReference type="EMBL" id="AMO37688.1"/>
    </source>
</evidence>
<evidence type="ECO:0000256" key="3">
    <source>
        <dbReference type="SAM" id="SignalP"/>
    </source>
</evidence>
<evidence type="ECO:0000313" key="6">
    <source>
        <dbReference type="Proteomes" id="UP000036902"/>
    </source>
</evidence>
<proteinExistence type="predicted"/>
<dbReference type="Proteomes" id="UP000036902">
    <property type="component" value="Chromosome"/>
</dbReference>
<protein>
    <recommendedName>
        <fullName evidence="4">DUF4124 domain-containing protein</fullName>
    </recommendedName>
</protein>
<keyword evidence="3" id="KW-0732">Signal</keyword>